<sequence>MSRQRPARPRRGQQVPLLEQLRLLDEEQTEANRVFEERRSLLLRQHAFPTPTGIQSVPPEILAETFSHLVDGDSRNLIFPSHVCRLWRDVILREAALWTCIHIGDRNESVVVALRFLKTCKQRARERSLSLSINNRKKLMSMGSFKNTFAVLTRTIRWESISLTTSQIEECVVFINDLPPSSIAAIKELSFSTSLDRPTGRPFGEKKSLDLQRFTALKALTLDFPNPLSKIKGACSWDQLTDLKLTSRMHSVKLLAILRRCVSLENCSLSPDSSLDKIDLGKGERPPKKARLLKLKKLELVSEHIPFLLPATLVCPILQEATFFYKYDYGLDDSDDSDYDSESDLYQEAIELKTFICKCAETLRKLRVPGMFGNILRACLPKLNSLEELVVVAPYHNAEYWAMEECMDDCGIESFFPPLIITSRSICLPRLRILQVLEQPNRTKDRVEDYIFEIAKSRMSGEKGVAHLERIILKTSSQRTQKLEKYRREYQEWESQGLLVDFDG</sequence>
<feature type="domain" description="F-box" evidence="1">
    <location>
        <begin position="54"/>
        <end position="103"/>
    </location>
</feature>
<evidence type="ECO:0000313" key="3">
    <source>
        <dbReference type="Proteomes" id="UP001148786"/>
    </source>
</evidence>
<dbReference type="Gene3D" id="1.20.1280.50">
    <property type="match status" value="1"/>
</dbReference>
<comment type="caution">
    <text evidence="2">The sequence shown here is derived from an EMBL/GenBank/DDBJ whole genome shotgun (WGS) entry which is preliminary data.</text>
</comment>
<protein>
    <recommendedName>
        <fullName evidence="1">F-box domain-containing protein</fullName>
    </recommendedName>
</protein>
<keyword evidence="3" id="KW-1185">Reference proteome</keyword>
<evidence type="ECO:0000259" key="1">
    <source>
        <dbReference type="Pfam" id="PF12937"/>
    </source>
</evidence>
<reference evidence="2" key="1">
    <citation type="submission" date="2022-07" db="EMBL/GenBank/DDBJ databases">
        <title>Genome Sequence of Agrocybe chaxingu.</title>
        <authorList>
            <person name="Buettner E."/>
        </authorList>
    </citation>
    <scope>NUCLEOTIDE SEQUENCE</scope>
    <source>
        <strain evidence="2">MP-N11</strain>
    </source>
</reference>
<proteinExistence type="predicted"/>
<dbReference type="InterPro" id="IPR036047">
    <property type="entry name" value="F-box-like_dom_sf"/>
</dbReference>
<gene>
    <name evidence="2" type="ORF">NLJ89_g1609</name>
</gene>
<name>A0A9W8MZQ8_9AGAR</name>
<accession>A0A9W8MZQ8</accession>
<dbReference type="EMBL" id="JANKHO010000085">
    <property type="protein sequence ID" value="KAJ3515677.1"/>
    <property type="molecule type" value="Genomic_DNA"/>
</dbReference>
<dbReference type="AlphaFoldDB" id="A0A9W8MZQ8"/>
<organism evidence="2 3">
    <name type="scientific">Agrocybe chaxingu</name>
    <dbReference type="NCBI Taxonomy" id="84603"/>
    <lineage>
        <taxon>Eukaryota</taxon>
        <taxon>Fungi</taxon>
        <taxon>Dikarya</taxon>
        <taxon>Basidiomycota</taxon>
        <taxon>Agaricomycotina</taxon>
        <taxon>Agaricomycetes</taxon>
        <taxon>Agaricomycetidae</taxon>
        <taxon>Agaricales</taxon>
        <taxon>Agaricineae</taxon>
        <taxon>Strophariaceae</taxon>
        <taxon>Agrocybe</taxon>
    </lineage>
</organism>
<dbReference type="Pfam" id="PF12937">
    <property type="entry name" value="F-box-like"/>
    <property type="match status" value="1"/>
</dbReference>
<dbReference type="SUPFAM" id="SSF81383">
    <property type="entry name" value="F-box domain"/>
    <property type="match status" value="1"/>
</dbReference>
<dbReference type="OrthoDB" id="10400924at2759"/>
<dbReference type="InterPro" id="IPR001810">
    <property type="entry name" value="F-box_dom"/>
</dbReference>
<dbReference type="Proteomes" id="UP001148786">
    <property type="component" value="Unassembled WGS sequence"/>
</dbReference>
<evidence type="ECO:0000313" key="2">
    <source>
        <dbReference type="EMBL" id="KAJ3515677.1"/>
    </source>
</evidence>